<organism evidence="3 4">
    <name type="scientific">Ancylostoma duodenale</name>
    <dbReference type="NCBI Taxonomy" id="51022"/>
    <lineage>
        <taxon>Eukaryota</taxon>
        <taxon>Metazoa</taxon>
        <taxon>Ecdysozoa</taxon>
        <taxon>Nematoda</taxon>
        <taxon>Chromadorea</taxon>
        <taxon>Rhabditida</taxon>
        <taxon>Rhabditina</taxon>
        <taxon>Rhabditomorpha</taxon>
        <taxon>Strongyloidea</taxon>
        <taxon>Ancylostomatidae</taxon>
        <taxon>Ancylostomatinae</taxon>
        <taxon>Ancylostoma</taxon>
    </lineage>
</organism>
<evidence type="ECO:0000313" key="3">
    <source>
        <dbReference type="EMBL" id="KIH45061.1"/>
    </source>
</evidence>
<dbReference type="PANTHER" id="PTHR23159">
    <property type="entry name" value="CENTROSOMAL PROTEIN 2"/>
    <property type="match status" value="1"/>
</dbReference>
<keyword evidence="3" id="KW-0645">Protease</keyword>
<feature type="coiled-coil region" evidence="1">
    <location>
        <begin position="221"/>
        <end position="297"/>
    </location>
</feature>
<dbReference type="Gene3D" id="1.10.287.1490">
    <property type="match status" value="1"/>
</dbReference>
<dbReference type="PANTHER" id="PTHR23159:SF31">
    <property type="entry name" value="CENTROSOME-ASSOCIATED PROTEIN CEP250 ISOFORM X1"/>
    <property type="match status" value="1"/>
</dbReference>
<feature type="coiled-coil region" evidence="1">
    <location>
        <begin position="471"/>
        <end position="526"/>
    </location>
</feature>
<dbReference type="Proteomes" id="UP000054047">
    <property type="component" value="Unassembled WGS sequence"/>
</dbReference>
<keyword evidence="4" id="KW-1185">Reference proteome</keyword>
<evidence type="ECO:0000256" key="2">
    <source>
        <dbReference type="SAM" id="MobiDB-lite"/>
    </source>
</evidence>
<feature type="region of interest" description="Disordered" evidence="2">
    <location>
        <begin position="416"/>
        <end position="448"/>
    </location>
</feature>
<dbReference type="EMBL" id="KN774138">
    <property type="protein sequence ID" value="KIH45061.1"/>
    <property type="molecule type" value="Genomic_DNA"/>
</dbReference>
<feature type="compositionally biased region" description="Basic and acidic residues" evidence="2">
    <location>
        <begin position="416"/>
        <end position="441"/>
    </location>
</feature>
<dbReference type="OrthoDB" id="3549872at2759"/>
<evidence type="ECO:0000256" key="1">
    <source>
        <dbReference type="SAM" id="Coils"/>
    </source>
</evidence>
<keyword evidence="1" id="KW-0175">Coiled coil</keyword>
<dbReference type="AlphaFoldDB" id="A0A0C2FJK5"/>
<accession>A0A0C2FJK5</accession>
<proteinExistence type="predicted"/>
<dbReference type="GO" id="GO:0006508">
    <property type="term" value="P:proteolysis"/>
    <property type="evidence" value="ECO:0007669"/>
    <property type="project" value="UniProtKB-KW"/>
</dbReference>
<feature type="coiled-coil region" evidence="1">
    <location>
        <begin position="36"/>
        <end position="70"/>
    </location>
</feature>
<reference evidence="3 4" key="1">
    <citation type="submission" date="2013-12" db="EMBL/GenBank/DDBJ databases">
        <title>Draft genome of the parsitic nematode Ancylostoma duodenale.</title>
        <authorList>
            <person name="Mitreva M."/>
        </authorList>
    </citation>
    <scope>NUCLEOTIDE SEQUENCE [LARGE SCALE GENOMIC DNA]</scope>
    <source>
        <strain evidence="3 4">Zhejiang</strain>
    </source>
</reference>
<protein>
    <submittedName>
        <fullName evidence="3">Cysteine protease domain, YopT-type</fullName>
    </submittedName>
</protein>
<name>A0A0C2FJK5_9BILA</name>
<feature type="coiled-coil region" evidence="1">
    <location>
        <begin position="103"/>
        <end position="151"/>
    </location>
</feature>
<dbReference type="GO" id="GO:0008233">
    <property type="term" value="F:peptidase activity"/>
    <property type="evidence" value="ECO:0007669"/>
    <property type="project" value="UniProtKB-KW"/>
</dbReference>
<sequence length="590" mass="68844">IRQLEIQLADRTVKSDINSDLVKKMETDTQTLVQELNKQKQSYADILRQNDELRATCKSLDEELAHVRTALEKKTSTSKQAMADLLNNYKESEKNSVERAAECEQLKAQLRSASAKVERLEKRRTELETRLEEGEARNTELMRKIHQYERSAKMALNMAGSQPPLRAGQSIVDITKATSSSGIGESISVLRTTSSTHDLSFRMSPERNVHFHDPDKPMDISSSMEITLRYLKERIEQLERDKAELTNDLMAHRDEMQKNAAKTHEAVSAMQSLERRVHDLQSENENLESRLATQRQLYVSNEETMRAKDLEHRGLKAKIMSAELHIREKDSKINQLMSQLEALRLELSQMGAEKQKLSTMAKGTEHEMRAIEHDSRRLQEERDQLARRLAELESEYKASRSKLNDVELELVQTKRHLEESRRQQRKDREHVEKLQSEERHWKQQAVSAKKSSEDYHKTIFEEKITHLQHNHDALLSKNDALAVEIDRLRSELRECNHRNNLLNQKLAESERNVEDAKQSRKTMTQQIVAFQKAEAEWSKLEREMREELVMLRKGDLDCFFFMEPTIDWRQKLAWTKTSATTFSFRWGSNL</sequence>
<evidence type="ECO:0000313" key="4">
    <source>
        <dbReference type="Proteomes" id="UP000054047"/>
    </source>
</evidence>
<feature type="non-terminal residue" evidence="3">
    <location>
        <position position="1"/>
    </location>
</feature>
<gene>
    <name evidence="3" type="ORF">ANCDUO_24904</name>
</gene>
<keyword evidence="3" id="KW-0378">Hydrolase</keyword>